<organism evidence="1 2">
    <name type="scientific">Dethiosulfovibrio salsuginis</name>
    <dbReference type="NCBI Taxonomy" id="561720"/>
    <lineage>
        <taxon>Bacteria</taxon>
        <taxon>Thermotogati</taxon>
        <taxon>Synergistota</taxon>
        <taxon>Synergistia</taxon>
        <taxon>Synergistales</taxon>
        <taxon>Dethiosulfovibrionaceae</taxon>
        <taxon>Dethiosulfovibrio</taxon>
    </lineage>
</organism>
<accession>A0A1X7IFP0</accession>
<proteinExistence type="predicted"/>
<keyword evidence="2" id="KW-1185">Reference proteome</keyword>
<dbReference type="OrthoDB" id="9553605at2"/>
<evidence type="ECO:0000313" key="1">
    <source>
        <dbReference type="EMBL" id="SMG13598.1"/>
    </source>
</evidence>
<dbReference type="AlphaFoldDB" id="A0A1X7IFP0"/>
<sequence length="185" mass="21541">MKIDRISKDYYSIGTELWAEKKEQTGKARIKIKLPYEGILFQYDHKIAFLFDHKKRADGIVFAKNSEGWALFILEIKKTVGDTEWRKIKDQWYGAWLHAKAISGILELDFPKNVSFVVAYEKERIVKESSDPILLKLQTQENHPEESKKYLEWTQSKAELSEIGNVSFKKITLNDGEGLFEPILD</sequence>
<gene>
    <name evidence="1" type="ORF">SAMN06275492_10217</name>
</gene>
<dbReference type="Proteomes" id="UP000193355">
    <property type="component" value="Unassembled WGS sequence"/>
</dbReference>
<dbReference type="EMBL" id="FXBB01000002">
    <property type="protein sequence ID" value="SMG13598.1"/>
    <property type="molecule type" value="Genomic_DNA"/>
</dbReference>
<name>A0A1X7IFP0_9BACT</name>
<dbReference type="RefSeq" id="WP_085543644.1">
    <property type="nucleotide sequence ID" value="NZ_FXBB01000002.1"/>
</dbReference>
<protein>
    <submittedName>
        <fullName evidence="1">Uncharacterized protein</fullName>
    </submittedName>
</protein>
<evidence type="ECO:0000313" key="2">
    <source>
        <dbReference type="Proteomes" id="UP000193355"/>
    </source>
</evidence>
<reference evidence="2" key="1">
    <citation type="submission" date="2017-04" db="EMBL/GenBank/DDBJ databases">
        <authorList>
            <person name="Varghese N."/>
            <person name="Submissions S."/>
        </authorList>
    </citation>
    <scope>NUCLEOTIDE SEQUENCE [LARGE SCALE GENOMIC DNA]</scope>
    <source>
        <strain evidence="2">USBA 82</strain>
    </source>
</reference>
<dbReference type="STRING" id="561720.SAMN06275492_10217"/>